<dbReference type="Proteomes" id="UP000478052">
    <property type="component" value="Unassembled WGS sequence"/>
</dbReference>
<name>A0A6G0ZMA3_APHCR</name>
<dbReference type="AlphaFoldDB" id="A0A6G0ZMA3"/>
<evidence type="ECO:0000313" key="2">
    <source>
        <dbReference type="EMBL" id="KAF0772477.1"/>
    </source>
</evidence>
<organism evidence="2 3">
    <name type="scientific">Aphis craccivora</name>
    <name type="common">Cowpea aphid</name>
    <dbReference type="NCBI Taxonomy" id="307492"/>
    <lineage>
        <taxon>Eukaryota</taxon>
        <taxon>Metazoa</taxon>
        <taxon>Ecdysozoa</taxon>
        <taxon>Arthropoda</taxon>
        <taxon>Hexapoda</taxon>
        <taxon>Insecta</taxon>
        <taxon>Pterygota</taxon>
        <taxon>Neoptera</taxon>
        <taxon>Paraneoptera</taxon>
        <taxon>Hemiptera</taxon>
        <taxon>Sternorrhyncha</taxon>
        <taxon>Aphidomorpha</taxon>
        <taxon>Aphidoidea</taxon>
        <taxon>Aphididae</taxon>
        <taxon>Aphidini</taxon>
        <taxon>Aphis</taxon>
        <taxon>Aphis</taxon>
    </lineage>
</organism>
<sequence>MHFNEYKIVLLFVYFAGILSVLEPEFAEPIPNVTIPVGRDVSLPCVVSNLGNYKVFESYLQLIFTLCAFVSFPFHSTR</sequence>
<dbReference type="OrthoDB" id="10012075at2759"/>
<dbReference type="Gene3D" id="2.60.40.10">
    <property type="entry name" value="Immunoglobulins"/>
    <property type="match status" value="1"/>
</dbReference>
<feature type="signal peptide" evidence="1">
    <location>
        <begin position="1"/>
        <end position="20"/>
    </location>
</feature>
<protein>
    <submittedName>
        <fullName evidence="2">Lachesin-like</fullName>
    </submittedName>
</protein>
<keyword evidence="1" id="KW-0732">Signal</keyword>
<gene>
    <name evidence="2" type="ORF">FWK35_00006580</name>
</gene>
<proteinExistence type="predicted"/>
<dbReference type="EMBL" id="VUJU01000170">
    <property type="protein sequence ID" value="KAF0772477.1"/>
    <property type="molecule type" value="Genomic_DNA"/>
</dbReference>
<reference evidence="2 3" key="1">
    <citation type="submission" date="2019-08" db="EMBL/GenBank/DDBJ databases">
        <title>Whole genome of Aphis craccivora.</title>
        <authorList>
            <person name="Voronova N.V."/>
            <person name="Shulinski R.S."/>
            <person name="Bandarenka Y.V."/>
            <person name="Zhorov D.G."/>
            <person name="Warner D."/>
        </authorList>
    </citation>
    <scope>NUCLEOTIDE SEQUENCE [LARGE SCALE GENOMIC DNA]</scope>
    <source>
        <strain evidence="2">180601</strain>
        <tissue evidence="2">Whole Body</tissue>
    </source>
</reference>
<dbReference type="InterPro" id="IPR013783">
    <property type="entry name" value="Ig-like_fold"/>
</dbReference>
<comment type="caution">
    <text evidence="2">The sequence shown here is derived from an EMBL/GenBank/DDBJ whole genome shotgun (WGS) entry which is preliminary data.</text>
</comment>
<accession>A0A6G0ZMA3</accession>
<evidence type="ECO:0000313" key="3">
    <source>
        <dbReference type="Proteomes" id="UP000478052"/>
    </source>
</evidence>
<keyword evidence="3" id="KW-1185">Reference proteome</keyword>
<feature type="chain" id="PRO_5026108099" evidence="1">
    <location>
        <begin position="21"/>
        <end position="78"/>
    </location>
</feature>
<evidence type="ECO:0000256" key="1">
    <source>
        <dbReference type="SAM" id="SignalP"/>
    </source>
</evidence>